<dbReference type="Proteomes" id="UP000029736">
    <property type="component" value="Unassembled WGS sequence"/>
</dbReference>
<comment type="caution">
    <text evidence="2">The sequence shown here is derived from an EMBL/GenBank/DDBJ whole genome shotgun (WGS) entry which is preliminary data.</text>
</comment>
<gene>
    <name evidence="2" type="ORF">IX84_10300</name>
</gene>
<sequence>MEFQKLSPLELRDLINKFNSDLRKLQYQVVKTQAMVSELEGYLSEAETALGLEISTATVNVPEVEAAPKKEKEEKAAAPKTKGRGRPKGAKNKKTTEKKDAKPAATSKTKGKGKGPGRPPGSKSKKKATTETQPKAAKEKASQTAKETPANEHVPGYRLSEWDDFVLKSIKDKGKVLTTSELTKIGVANPEIKLGAAQIKTKLNASLHKLANKKGLLAKVEHSGRGFAYALQEWVSASGELPKNYVEE</sequence>
<evidence type="ECO:0000313" key="3">
    <source>
        <dbReference type="Proteomes" id="UP000029736"/>
    </source>
</evidence>
<accession>A0A098S6Q0</accession>
<feature type="compositionally biased region" description="Basic residues" evidence="1">
    <location>
        <begin position="81"/>
        <end position="93"/>
    </location>
</feature>
<keyword evidence="3" id="KW-1185">Reference proteome</keyword>
<dbReference type="AlphaFoldDB" id="A0A098S6Q0"/>
<reference evidence="2 3" key="1">
    <citation type="journal article" date="2014" name="Int. J. Syst. Evol. Microbiol.">
        <title>Phaeodactylibacter xiamenensis gen. nov., sp. nov., a member of the family Saprospiraceae isolated from the marine alga Phaeodactylum tricornutum.</title>
        <authorList>
            <person name="Chen Z.Jr."/>
            <person name="Lei X."/>
            <person name="Lai Q."/>
            <person name="Li Y."/>
            <person name="Zhang B."/>
            <person name="Zhang J."/>
            <person name="Zhang H."/>
            <person name="Yang L."/>
            <person name="Zheng W."/>
            <person name="Tian Y."/>
            <person name="Yu Z."/>
            <person name="Xu H.Jr."/>
            <person name="Zheng T."/>
        </authorList>
    </citation>
    <scope>NUCLEOTIDE SEQUENCE [LARGE SCALE GENOMIC DNA]</scope>
    <source>
        <strain evidence="2 3">KD52</strain>
    </source>
</reference>
<feature type="compositionally biased region" description="Basic and acidic residues" evidence="1">
    <location>
        <begin position="66"/>
        <end position="77"/>
    </location>
</feature>
<dbReference type="RefSeq" id="WP_044219506.1">
    <property type="nucleotide sequence ID" value="NZ_JBKAGJ010000007.1"/>
</dbReference>
<proteinExistence type="predicted"/>
<dbReference type="EMBL" id="JPOS01000020">
    <property type="protein sequence ID" value="KGE88199.1"/>
    <property type="molecule type" value="Genomic_DNA"/>
</dbReference>
<name>A0A098S6Q0_9BACT</name>
<organism evidence="2 3">
    <name type="scientific">Phaeodactylibacter xiamenensis</name>
    <dbReference type="NCBI Taxonomy" id="1524460"/>
    <lineage>
        <taxon>Bacteria</taxon>
        <taxon>Pseudomonadati</taxon>
        <taxon>Bacteroidota</taxon>
        <taxon>Saprospiria</taxon>
        <taxon>Saprospirales</taxon>
        <taxon>Haliscomenobacteraceae</taxon>
        <taxon>Phaeodactylibacter</taxon>
    </lineage>
</organism>
<evidence type="ECO:0000256" key="1">
    <source>
        <dbReference type="SAM" id="MobiDB-lite"/>
    </source>
</evidence>
<evidence type="ECO:0000313" key="2">
    <source>
        <dbReference type="EMBL" id="KGE88199.1"/>
    </source>
</evidence>
<dbReference type="OrthoDB" id="799141at2"/>
<protein>
    <submittedName>
        <fullName evidence="2">Uncharacterized protein</fullName>
    </submittedName>
</protein>
<feature type="region of interest" description="Disordered" evidence="1">
    <location>
        <begin position="63"/>
        <end position="155"/>
    </location>
</feature>